<dbReference type="InterPro" id="IPR003661">
    <property type="entry name" value="HisK_dim/P_dom"/>
</dbReference>
<accession>A0A4U1IE02</accession>
<dbReference type="InterPro" id="IPR013656">
    <property type="entry name" value="PAS_4"/>
</dbReference>
<evidence type="ECO:0000256" key="5">
    <source>
        <dbReference type="ARBA" id="ARBA00022679"/>
    </source>
</evidence>
<dbReference type="SMART" id="SM00091">
    <property type="entry name" value="PAS"/>
    <property type="match status" value="1"/>
</dbReference>
<gene>
    <name evidence="24" type="ORF">FAZ69_05120</name>
</gene>
<dbReference type="NCBIfam" id="TIGR00229">
    <property type="entry name" value="sensory_box"/>
    <property type="match status" value="1"/>
</dbReference>
<dbReference type="PROSITE" id="PS51257">
    <property type="entry name" value="PROKAR_LIPOPROTEIN"/>
    <property type="match status" value="1"/>
</dbReference>
<dbReference type="InterPro" id="IPR004358">
    <property type="entry name" value="Sig_transdc_His_kin-like_C"/>
</dbReference>
<dbReference type="InterPro" id="IPR011006">
    <property type="entry name" value="CheY-like_superfamily"/>
</dbReference>
<dbReference type="RefSeq" id="WP_136892848.1">
    <property type="nucleotide sequence ID" value="NZ_SWJE01000002.1"/>
</dbReference>
<dbReference type="PROSITE" id="PS50885">
    <property type="entry name" value="HAMP"/>
    <property type="match status" value="1"/>
</dbReference>
<organism evidence="24 25">
    <name type="scientific">Trinickia terrae</name>
    <dbReference type="NCBI Taxonomy" id="2571161"/>
    <lineage>
        <taxon>Bacteria</taxon>
        <taxon>Pseudomonadati</taxon>
        <taxon>Pseudomonadota</taxon>
        <taxon>Betaproteobacteria</taxon>
        <taxon>Burkholderiales</taxon>
        <taxon>Burkholderiaceae</taxon>
        <taxon>Trinickia</taxon>
    </lineage>
</organism>
<keyword evidence="18" id="KW-1133">Transmembrane helix</keyword>
<evidence type="ECO:0000256" key="11">
    <source>
        <dbReference type="ARBA" id="ARBA00023026"/>
    </source>
</evidence>
<evidence type="ECO:0000313" key="25">
    <source>
        <dbReference type="Proteomes" id="UP000305539"/>
    </source>
</evidence>
<dbReference type="Pfam" id="PF00072">
    <property type="entry name" value="Response_reg"/>
    <property type="match status" value="1"/>
</dbReference>
<feature type="domain" description="Response regulatory" evidence="20">
    <location>
        <begin position="730"/>
        <end position="846"/>
    </location>
</feature>
<keyword evidence="5" id="KW-0808">Transferase</keyword>
<comment type="function">
    <text evidence="14">Member of the two-component regulatory system BvgS/BvgA. Phosphorylates BvgA via a four-step phosphorelay in response to environmental signals.</text>
</comment>
<evidence type="ECO:0000256" key="4">
    <source>
        <dbReference type="ARBA" id="ARBA00022553"/>
    </source>
</evidence>
<evidence type="ECO:0000256" key="1">
    <source>
        <dbReference type="ARBA" id="ARBA00000085"/>
    </source>
</evidence>
<dbReference type="CDD" id="cd16922">
    <property type="entry name" value="HATPase_EvgS-ArcB-TorS-like"/>
    <property type="match status" value="1"/>
</dbReference>
<comment type="catalytic activity">
    <reaction evidence="1">
        <text>ATP + protein L-histidine = ADP + protein N-phospho-L-histidine.</text>
        <dbReference type="EC" id="2.7.13.3"/>
    </reaction>
</comment>
<dbReference type="FunFam" id="3.30.565.10:FF:000010">
    <property type="entry name" value="Sensor histidine kinase RcsC"/>
    <property type="match status" value="1"/>
</dbReference>
<evidence type="ECO:0000256" key="6">
    <source>
        <dbReference type="ARBA" id="ARBA00022729"/>
    </source>
</evidence>
<feature type="domain" description="PAC" evidence="22">
    <location>
        <begin position="402"/>
        <end position="454"/>
    </location>
</feature>
<evidence type="ECO:0000256" key="12">
    <source>
        <dbReference type="ARBA" id="ARBA00023136"/>
    </source>
</evidence>
<keyword evidence="7" id="KW-0547">Nucleotide-binding</keyword>
<evidence type="ECO:0000313" key="24">
    <source>
        <dbReference type="EMBL" id="TKC91817.1"/>
    </source>
</evidence>
<dbReference type="Gene3D" id="3.30.565.10">
    <property type="entry name" value="Histidine kinase-like ATPase, C-terminal domain"/>
    <property type="match status" value="1"/>
</dbReference>
<keyword evidence="11" id="KW-0843">Virulence</keyword>
<proteinExistence type="predicted"/>
<dbReference type="PROSITE" id="PS50110">
    <property type="entry name" value="RESPONSE_REGULATORY"/>
    <property type="match status" value="1"/>
</dbReference>
<keyword evidence="8" id="KW-0418">Kinase</keyword>
<feature type="modified residue" description="4-aspartylphosphate" evidence="16">
    <location>
        <position position="779"/>
    </location>
</feature>
<dbReference type="GO" id="GO:0016020">
    <property type="term" value="C:membrane"/>
    <property type="evidence" value="ECO:0007669"/>
    <property type="project" value="UniProtKB-SubCell"/>
</dbReference>
<evidence type="ECO:0000256" key="15">
    <source>
        <dbReference type="ARBA" id="ARBA00070152"/>
    </source>
</evidence>
<dbReference type="Proteomes" id="UP000305539">
    <property type="component" value="Unassembled WGS sequence"/>
</dbReference>
<dbReference type="EMBL" id="SWJE01000002">
    <property type="protein sequence ID" value="TKC91817.1"/>
    <property type="molecule type" value="Genomic_DNA"/>
</dbReference>
<feature type="domain" description="Histidine kinase" evidence="19">
    <location>
        <begin position="490"/>
        <end position="707"/>
    </location>
</feature>
<dbReference type="InterPro" id="IPR000014">
    <property type="entry name" value="PAS"/>
</dbReference>
<keyword evidence="4 16" id="KW-0597">Phosphoprotein</keyword>
<dbReference type="SUPFAM" id="SSF55785">
    <property type="entry name" value="PYP-like sensor domain (PAS domain)"/>
    <property type="match status" value="1"/>
</dbReference>
<dbReference type="FunFam" id="1.10.287.130:FF:000038">
    <property type="entry name" value="Sensory transduction histidine kinase"/>
    <property type="match status" value="1"/>
</dbReference>
<keyword evidence="6" id="KW-0732">Signal</keyword>
<feature type="coiled-coil region" evidence="17">
    <location>
        <begin position="438"/>
        <end position="465"/>
    </location>
</feature>
<dbReference type="Gene3D" id="1.10.287.130">
    <property type="match status" value="1"/>
</dbReference>
<protein>
    <recommendedName>
        <fullName evidence="15">Virulence sensor protein BvgS</fullName>
        <ecNumber evidence="3">2.7.13.3</ecNumber>
    </recommendedName>
</protein>
<dbReference type="SMART" id="SM00387">
    <property type="entry name" value="HATPase_c"/>
    <property type="match status" value="1"/>
</dbReference>
<evidence type="ECO:0000256" key="2">
    <source>
        <dbReference type="ARBA" id="ARBA00004370"/>
    </source>
</evidence>
<reference evidence="24 25" key="1">
    <citation type="submission" date="2019-04" db="EMBL/GenBank/DDBJ databases">
        <title>Trinickia sp. 7GSK02, isolated from subtropical forest soil.</title>
        <authorList>
            <person name="Gao Z.-H."/>
            <person name="Qiu L.-H."/>
        </authorList>
    </citation>
    <scope>NUCLEOTIDE SEQUENCE [LARGE SCALE GENOMIC DNA]</scope>
    <source>
        <strain evidence="24 25">7GSK02</strain>
    </source>
</reference>
<dbReference type="InterPro" id="IPR003594">
    <property type="entry name" value="HATPase_dom"/>
</dbReference>
<feature type="domain" description="PAS" evidence="21">
    <location>
        <begin position="328"/>
        <end position="399"/>
    </location>
</feature>
<dbReference type="SMART" id="SM00448">
    <property type="entry name" value="REC"/>
    <property type="match status" value="1"/>
</dbReference>
<dbReference type="CDD" id="cd00082">
    <property type="entry name" value="HisKA"/>
    <property type="match status" value="1"/>
</dbReference>
<dbReference type="Gene3D" id="6.10.340.10">
    <property type="match status" value="1"/>
</dbReference>
<dbReference type="OrthoDB" id="9810730at2"/>
<evidence type="ECO:0000256" key="7">
    <source>
        <dbReference type="ARBA" id="ARBA00022741"/>
    </source>
</evidence>
<dbReference type="AlphaFoldDB" id="A0A4U1IE02"/>
<evidence type="ECO:0000256" key="17">
    <source>
        <dbReference type="SAM" id="Coils"/>
    </source>
</evidence>
<feature type="domain" description="HAMP" evidence="23">
    <location>
        <begin position="224"/>
        <end position="281"/>
    </location>
</feature>
<keyword evidence="18" id="KW-0812">Transmembrane</keyword>
<evidence type="ECO:0000259" key="22">
    <source>
        <dbReference type="PROSITE" id="PS50113"/>
    </source>
</evidence>
<keyword evidence="10" id="KW-0902">Two-component regulatory system</keyword>
<dbReference type="InterPro" id="IPR036097">
    <property type="entry name" value="HisK_dim/P_sf"/>
</dbReference>
<name>A0A4U1IE02_9BURK</name>
<evidence type="ECO:0000256" key="3">
    <source>
        <dbReference type="ARBA" id="ARBA00012438"/>
    </source>
</evidence>
<evidence type="ECO:0000259" key="23">
    <source>
        <dbReference type="PROSITE" id="PS50885"/>
    </source>
</evidence>
<dbReference type="InterPro" id="IPR003660">
    <property type="entry name" value="HAMP_dom"/>
</dbReference>
<dbReference type="InterPro" id="IPR035965">
    <property type="entry name" value="PAS-like_dom_sf"/>
</dbReference>
<evidence type="ECO:0000259" key="21">
    <source>
        <dbReference type="PROSITE" id="PS50112"/>
    </source>
</evidence>
<dbReference type="PANTHER" id="PTHR43047">
    <property type="entry name" value="TWO-COMPONENT HISTIDINE PROTEIN KINASE"/>
    <property type="match status" value="1"/>
</dbReference>
<dbReference type="CDD" id="cd17546">
    <property type="entry name" value="REC_hyHK_CKI1_RcsC-like"/>
    <property type="match status" value="1"/>
</dbReference>
<dbReference type="PROSITE" id="PS50113">
    <property type="entry name" value="PAC"/>
    <property type="match status" value="1"/>
</dbReference>
<keyword evidence="13" id="KW-0131">Cell cycle</keyword>
<dbReference type="PROSITE" id="PS50109">
    <property type="entry name" value="HIS_KIN"/>
    <property type="match status" value="1"/>
</dbReference>
<dbReference type="EC" id="2.7.13.3" evidence="3"/>
<dbReference type="SUPFAM" id="SSF52172">
    <property type="entry name" value="CheY-like"/>
    <property type="match status" value="1"/>
</dbReference>
<dbReference type="CDD" id="cd00130">
    <property type="entry name" value="PAS"/>
    <property type="match status" value="1"/>
</dbReference>
<dbReference type="SUPFAM" id="SSF55874">
    <property type="entry name" value="ATPase domain of HSP90 chaperone/DNA topoisomerase II/histidine kinase"/>
    <property type="match status" value="1"/>
</dbReference>
<keyword evidence="25" id="KW-1185">Reference proteome</keyword>
<dbReference type="GO" id="GO:0000155">
    <property type="term" value="F:phosphorelay sensor kinase activity"/>
    <property type="evidence" value="ECO:0007669"/>
    <property type="project" value="InterPro"/>
</dbReference>
<dbReference type="InterPro" id="IPR036890">
    <property type="entry name" value="HATPase_C_sf"/>
</dbReference>
<dbReference type="PROSITE" id="PS50112">
    <property type="entry name" value="PAS"/>
    <property type="match status" value="1"/>
</dbReference>
<feature type="coiled-coil region" evidence="17">
    <location>
        <begin position="272"/>
        <end position="303"/>
    </location>
</feature>
<dbReference type="PANTHER" id="PTHR43047:SF64">
    <property type="entry name" value="HISTIDINE KINASE CONTAINING CHEY-HOMOLOGOUS RECEIVER DOMAIN AND PAS DOMAIN-RELATED"/>
    <property type="match status" value="1"/>
</dbReference>
<sequence>MKLPLPQSLTAQFTLVVSCLAALVVAVGATTIYSLAGSAHAIRQLADERLARLQDAQDLAQHTLMIERLALQLSSDDTVGAVRETHRHVIEQLASFDRLVDRLAPATANEDIGVDAVEMHRSSQRFRNTVNVEAQLRETALGQPAAPRPGVSGVSLASLDEDLRSQADALSAAARRQSDYFTRDYREAVQDLAGHADRTRKWVGSEVVVSLLLAWLIARVFLGRHVVERLRRVSHALRHGDAGDGQSGDAQAGVPVHGGDEIADMARAVEQFLEDRRQRKQAEDALKELNAELEARVAQRTAELSSALAGQAAEIVERQHAEESARASEHFLNSIVENIPDMIFVKDAATLHFVRFNKAGEQLLGYRREELIGKSVHELFPQQEAAFFALKDRAVLESRQMVDIPEEPVHTRHGPLLVHTMKIPILDVRGEPLFLLGISRDITEHKRAEEELQRYREHLEDMIRERTAELAVAKEHADAANQAKSDFLAHMSHELRTPLNGILGYAQILKRDKRLDRRQVDGITVIQRSGEHLLTIINDILDMAKIEAGKVELNLSDIPLDRFIYFIAETMRVRAAEQGLAFSFEMAPNLPAGVRVDELRLRQVLLNLLSNAIKFTEEGSVRLRVGFQPPGQLRFEVRDTGIGIDEARHESIFRPFEQASDTQHRFGGTGLGLAISRQLVRLMGGEIRVESRRGAGSVFSFELDVPVVTPQAAVVPPEWAVNGYKGPRKTILVVDDVAENRAVAVDMLAPLGFDMAEAVDGLEALEMVETLRPALVLMDVVMPNMDGLEATRRLRHMPAFRDLPIVAVSAGASGSDVEKSLAAGANAFLAKPIDFSGLVSQITVLLNVEWLDEAPKAQAAGAGQADAPAVVPSPETLIAPPPEEINALHHLARLGDMRAIAQHAAHLIELDERYRPFADYLCLLAKDYRSKAILSFVEQYLERRQVS</sequence>
<keyword evidence="17" id="KW-0175">Coiled coil</keyword>
<evidence type="ECO:0000256" key="10">
    <source>
        <dbReference type="ARBA" id="ARBA00023012"/>
    </source>
</evidence>
<dbReference type="PRINTS" id="PR00344">
    <property type="entry name" value="BCTRLSENSOR"/>
</dbReference>
<dbReference type="InterPro" id="IPR000700">
    <property type="entry name" value="PAS-assoc_C"/>
</dbReference>
<evidence type="ECO:0000256" key="14">
    <source>
        <dbReference type="ARBA" id="ARBA00058004"/>
    </source>
</evidence>
<dbReference type="SUPFAM" id="SSF47384">
    <property type="entry name" value="Homodimeric domain of signal transducing histidine kinase"/>
    <property type="match status" value="1"/>
</dbReference>
<dbReference type="Pfam" id="PF00512">
    <property type="entry name" value="HisKA"/>
    <property type="match status" value="1"/>
</dbReference>
<evidence type="ECO:0000259" key="19">
    <source>
        <dbReference type="PROSITE" id="PS50109"/>
    </source>
</evidence>
<dbReference type="Gene3D" id="3.30.450.20">
    <property type="entry name" value="PAS domain"/>
    <property type="match status" value="1"/>
</dbReference>
<evidence type="ECO:0000256" key="13">
    <source>
        <dbReference type="ARBA" id="ARBA00023306"/>
    </source>
</evidence>
<dbReference type="GO" id="GO:0005524">
    <property type="term" value="F:ATP binding"/>
    <property type="evidence" value="ECO:0007669"/>
    <property type="project" value="UniProtKB-KW"/>
</dbReference>
<comment type="subcellular location">
    <subcellularLocation>
        <location evidence="2">Membrane</location>
    </subcellularLocation>
</comment>
<feature type="transmembrane region" description="Helical" evidence="18">
    <location>
        <begin position="12"/>
        <end position="36"/>
    </location>
</feature>
<dbReference type="Gene3D" id="3.40.50.2300">
    <property type="match status" value="1"/>
</dbReference>
<evidence type="ECO:0000259" key="20">
    <source>
        <dbReference type="PROSITE" id="PS50110"/>
    </source>
</evidence>
<evidence type="ECO:0000256" key="16">
    <source>
        <dbReference type="PROSITE-ProRule" id="PRU00169"/>
    </source>
</evidence>
<evidence type="ECO:0000256" key="9">
    <source>
        <dbReference type="ARBA" id="ARBA00022840"/>
    </source>
</evidence>
<keyword evidence="9" id="KW-0067">ATP-binding</keyword>
<dbReference type="Pfam" id="PF08448">
    <property type="entry name" value="PAS_4"/>
    <property type="match status" value="1"/>
</dbReference>
<dbReference type="SMART" id="SM00388">
    <property type="entry name" value="HisKA"/>
    <property type="match status" value="1"/>
</dbReference>
<dbReference type="InterPro" id="IPR001789">
    <property type="entry name" value="Sig_transdc_resp-reg_receiver"/>
</dbReference>
<dbReference type="Pfam" id="PF02518">
    <property type="entry name" value="HATPase_c"/>
    <property type="match status" value="1"/>
</dbReference>
<comment type="caution">
    <text evidence="24">The sequence shown here is derived from an EMBL/GenBank/DDBJ whole genome shotgun (WGS) entry which is preliminary data.</text>
</comment>
<keyword evidence="12 18" id="KW-0472">Membrane</keyword>
<dbReference type="InterPro" id="IPR005467">
    <property type="entry name" value="His_kinase_dom"/>
</dbReference>
<evidence type="ECO:0000256" key="8">
    <source>
        <dbReference type="ARBA" id="ARBA00022777"/>
    </source>
</evidence>
<evidence type="ECO:0000256" key="18">
    <source>
        <dbReference type="SAM" id="Phobius"/>
    </source>
</evidence>